<protein>
    <submittedName>
        <fullName evidence="3">S-layer homology domain-containing protein</fullName>
    </submittedName>
</protein>
<dbReference type="PROSITE" id="PS51272">
    <property type="entry name" value="SLH"/>
    <property type="match status" value="1"/>
</dbReference>
<sequence>MLKIINFTRNVSFFEKPAKPNATVTVEVNFRKVDNSAVFGDVSTDDWFYEAVKWACDSGIMNGVGSGRFAPDDVVSRVMVWTVLARMNGKDISGENWAKQAQVWVVEAGVSDGTAVSENISREQLVTMLHRFLGKPAVSGNLSGYPDTAKVADWAED</sequence>
<reference evidence="3" key="1">
    <citation type="journal article" date="2021" name="PeerJ">
        <title>Extensive microbial diversity within the chicken gut microbiome revealed by metagenomics and culture.</title>
        <authorList>
            <person name="Gilroy R."/>
            <person name="Ravi A."/>
            <person name="Getino M."/>
            <person name="Pursley I."/>
            <person name="Horton D.L."/>
            <person name="Alikhan N.F."/>
            <person name="Baker D."/>
            <person name="Gharbi K."/>
            <person name="Hall N."/>
            <person name="Watson M."/>
            <person name="Adriaenssens E.M."/>
            <person name="Foster-Nyarko E."/>
            <person name="Jarju S."/>
            <person name="Secka A."/>
            <person name="Antonio M."/>
            <person name="Oren A."/>
            <person name="Chaudhuri R.R."/>
            <person name="La Ragione R."/>
            <person name="Hildebrand F."/>
            <person name="Pallen M.J."/>
        </authorList>
    </citation>
    <scope>NUCLEOTIDE SEQUENCE</scope>
    <source>
        <strain evidence="3">CHK179-5677</strain>
    </source>
</reference>
<dbReference type="Proteomes" id="UP000760668">
    <property type="component" value="Unassembled WGS sequence"/>
</dbReference>
<dbReference type="InterPro" id="IPR001119">
    <property type="entry name" value="SLH_dom"/>
</dbReference>
<evidence type="ECO:0000259" key="2">
    <source>
        <dbReference type="PROSITE" id="PS51272"/>
    </source>
</evidence>
<dbReference type="AlphaFoldDB" id="A0A921MMZ3"/>
<comment type="caution">
    <text evidence="3">The sequence shown here is derived from an EMBL/GenBank/DDBJ whole genome shotgun (WGS) entry which is preliminary data.</text>
</comment>
<organism evidence="3 4">
    <name type="scientific">Pseudoflavonifractor capillosus</name>
    <dbReference type="NCBI Taxonomy" id="106588"/>
    <lineage>
        <taxon>Bacteria</taxon>
        <taxon>Bacillati</taxon>
        <taxon>Bacillota</taxon>
        <taxon>Clostridia</taxon>
        <taxon>Eubacteriales</taxon>
        <taxon>Oscillospiraceae</taxon>
        <taxon>Pseudoflavonifractor</taxon>
    </lineage>
</organism>
<proteinExistence type="predicted"/>
<reference evidence="3" key="2">
    <citation type="submission" date="2021-09" db="EMBL/GenBank/DDBJ databases">
        <authorList>
            <person name="Gilroy R."/>
        </authorList>
    </citation>
    <scope>NUCLEOTIDE SEQUENCE</scope>
    <source>
        <strain evidence="3">CHK179-5677</strain>
    </source>
</reference>
<dbReference type="EMBL" id="DYUC01000111">
    <property type="protein sequence ID" value="HJG87588.1"/>
    <property type="molecule type" value="Genomic_DNA"/>
</dbReference>
<keyword evidence="1" id="KW-0677">Repeat</keyword>
<gene>
    <name evidence="3" type="ORF">K8V01_11325</name>
</gene>
<accession>A0A921MMZ3</accession>
<evidence type="ECO:0000256" key="1">
    <source>
        <dbReference type="ARBA" id="ARBA00022737"/>
    </source>
</evidence>
<evidence type="ECO:0000313" key="4">
    <source>
        <dbReference type="Proteomes" id="UP000760668"/>
    </source>
</evidence>
<feature type="domain" description="SLH" evidence="2">
    <location>
        <begin position="35"/>
        <end position="98"/>
    </location>
</feature>
<evidence type="ECO:0000313" key="3">
    <source>
        <dbReference type="EMBL" id="HJG87588.1"/>
    </source>
</evidence>
<name>A0A921MMZ3_9FIRM</name>
<dbReference type="Pfam" id="PF00395">
    <property type="entry name" value="SLH"/>
    <property type="match status" value="1"/>
</dbReference>
<dbReference type="RefSeq" id="WP_191540509.1">
    <property type="nucleotide sequence ID" value="NZ_DYUC01000111.1"/>
</dbReference>